<name>A0A1Q3B568_CEPFO</name>
<keyword evidence="5" id="KW-0808">Transferase</keyword>
<reference evidence="18" key="1">
    <citation type="submission" date="2016-04" db="EMBL/GenBank/DDBJ databases">
        <title>Cephalotus genome sequencing.</title>
        <authorList>
            <person name="Fukushima K."/>
            <person name="Hasebe M."/>
            <person name="Fang X."/>
        </authorList>
    </citation>
    <scope>NUCLEOTIDE SEQUENCE [LARGE SCALE GENOMIC DNA]</scope>
    <source>
        <strain evidence="18">cv. St1</strain>
    </source>
</reference>
<dbReference type="STRING" id="3775.A0A1Q3B568"/>
<evidence type="ECO:0000256" key="8">
    <source>
        <dbReference type="ARBA" id="ARBA00022771"/>
    </source>
</evidence>
<dbReference type="AlphaFoldDB" id="A0A1Q3B568"/>
<comment type="catalytic activity">
    <reaction evidence="1">
        <text>S-ubiquitinyl-[E2 ubiquitin-conjugating enzyme]-L-cysteine + [acceptor protein]-L-lysine = [E2 ubiquitin-conjugating enzyme]-L-cysteine + N(6)-ubiquitinyl-[acceptor protein]-L-lysine.</text>
        <dbReference type="EC" id="2.3.2.27"/>
    </reaction>
</comment>
<dbReference type="Proteomes" id="UP000187406">
    <property type="component" value="Unassembled WGS sequence"/>
</dbReference>
<keyword evidence="9" id="KW-0833">Ubl conjugation pathway</keyword>
<dbReference type="GO" id="GO:0016020">
    <property type="term" value="C:membrane"/>
    <property type="evidence" value="ECO:0007669"/>
    <property type="project" value="UniProtKB-SubCell"/>
</dbReference>
<dbReference type="SMART" id="SM00184">
    <property type="entry name" value="RING"/>
    <property type="match status" value="1"/>
</dbReference>
<keyword evidence="12" id="KW-0472">Membrane</keyword>
<dbReference type="EC" id="2.3.2.27" evidence="4"/>
<keyword evidence="7" id="KW-0479">Metal-binding</keyword>
<dbReference type="InterPro" id="IPR013083">
    <property type="entry name" value="Znf_RING/FYVE/PHD"/>
</dbReference>
<evidence type="ECO:0000256" key="10">
    <source>
        <dbReference type="ARBA" id="ARBA00022833"/>
    </source>
</evidence>
<feature type="compositionally biased region" description="Basic residues" evidence="15">
    <location>
        <begin position="178"/>
        <end position="193"/>
    </location>
</feature>
<dbReference type="PANTHER" id="PTHR14155">
    <property type="entry name" value="RING FINGER DOMAIN-CONTAINING"/>
    <property type="match status" value="1"/>
</dbReference>
<dbReference type="PROSITE" id="PS50089">
    <property type="entry name" value="ZF_RING_2"/>
    <property type="match status" value="1"/>
</dbReference>
<feature type="domain" description="RING-type" evidence="16">
    <location>
        <begin position="78"/>
        <end position="120"/>
    </location>
</feature>
<comment type="caution">
    <text evidence="17">The sequence shown here is derived from an EMBL/GenBank/DDBJ whole genome shotgun (WGS) entry which is preliminary data.</text>
</comment>
<evidence type="ECO:0000256" key="14">
    <source>
        <dbReference type="PROSITE-ProRule" id="PRU00175"/>
    </source>
</evidence>
<feature type="region of interest" description="Disordered" evidence="15">
    <location>
        <begin position="284"/>
        <end position="319"/>
    </location>
</feature>
<evidence type="ECO:0000313" key="17">
    <source>
        <dbReference type="EMBL" id="GAV63196.1"/>
    </source>
</evidence>
<evidence type="ECO:0000259" key="16">
    <source>
        <dbReference type="PROSITE" id="PS50089"/>
    </source>
</evidence>
<evidence type="ECO:0000256" key="11">
    <source>
        <dbReference type="ARBA" id="ARBA00022989"/>
    </source>
</evidence>
<keyword evidence="11" id="KW-1133">Transmembrane helix</keyword>
<evidence type="ECO:0000256" key="5">
    <source>
        <dbReference type="ARBA" id="ARBA00022679"/>
    </source>
</evidence>
<dbReference type="InterPro" id="IPR053238">
    <property type="entry name" value="RING-H2_zinc_finger"/>
</dbReference>
<evidence type="ECO:0000256" key="15">
    <source>
        <dbReference type="SAM" id="MobiDB-lite"/>
    </source>
</evidence>
<dbReference type="InParanoid" id="A0A1Q3B568"/>
<dbReference type="GO" id="GO:0061630">
    <property type="term" value="F:ubiquitin protein ligase activity"/>
    <property type="evidence" value="ECO:0007669"/>
    <property type="project" value="UniProtKB-EC"/>
</dbReference>
<evidence type="ECO:0000256" key="6">
    <source>
        <dbReference type="ARBA" id="ARBA00022692"/>
    </source>
</evidence>
<dbReference type="EMBL" id="BDDD01000298">
    <property type="protein sequence ID" value="GAV63196.1"/>
    <property type="molecule type" value="Genomic_DNA"/>
</dbReference>
<evidence type="ECO:0000256" key="3">
    <source>
        <dbReference type="ARBA" id="ARBA00004906"/>
    </source>
</evidence>
<dbReference type="FunCoup" id="A0A1Q3B568">
    <property type="interactions" value="23"/>
</dbReference>
<comment type="subcellular location">
    <subcellularLocation>
        <location evidence="2">Membrane</location>
        <topology evidence="2">Single-pass membrane protein</topology>
    </subcellularLocation>
</comment>
<evidence type="ECO:0000256" key="7">
    <source>
        <dbReference type="ARBA" id="ARBA00022723"/>
    </source>
</evidence>
<accession>A0A1Q3B568</accession>
<comment type="pathway">
    <text evidence="3">Protein modification; protein ubiquitination.</text>
</comment>
<dbReference type="FunFam" id="3.30.40.10:FF:000187">
    <property type="entry name" value="E3 ubiquitin-protein ligase ATL6"/>
    <property type="match status" value="1"/>
</dbReference>
<evidence type="ECO:0000256" key="13">
    <source>
        <dbReference type="ARBA" id="ARBA00024209"/>
    </source>
</evidence>
<dbReference type="PANTHER" id="PTHR14155:SF263">
    <property type="entry name" value="E3 UBIQUITIN-PROTEIN LIGASE ATL6"/>
    <property type="match status" value="1"/>
</dbReference>
<evidence type="ECO:0000256" key="1">
    <source>
        <dbReference type="ARBA" id="ARBA00000900"/>
    </source>
</evidence>
<feature type="region of interest" description="Disordered" evidence="15">
    <location>
        <begin position="169"/>
        <end position="207"/>
    </location>
</feature>
<keyword evidence="10" id="KW-0862">Zinc</keyword>
<comment type="similarity">
    <text evidence="13">Belongs to the RING-type zinc finger family. ATL subfamily.</text>
</comment>
<dbReference type="Pfam" id="PF13639">
    <property type="entry name" value="zf-RING_2"/>
    <property type="match status" value="1"/>
</dbReference>
<gene>
    <name evidence="17" type="ORF">CFOL_v3_06716</name>
</gene>
<keyword evidence="18" id="KW-1185">Reference proteome</keyword>
<dbReference type="GO" id="GO:0008270">
    <property type="term" value="F:zinc ion binding"/>
    <property type="evidence" value="ECO:0007669"/>
    <property type="project" value="UniProtKB-KW"/>
</dbReference>
<sequence length="319" mass="35126">MAIIIVVLIAALFFMGFFSVYIRHCSDAHTASSGSLLPRPTAGRRVDRGLDPELIATFPTLNYSVVKGLKIGKGALECAVCLTEFEDDETLRLIPNCDHVFHPECIDEWLSLHTTCPVCRANLVPQPGESTPQLAPLTPHALHIDVDNNNMALENVNDVCVDVQTPPAVMSMDQTPKNRTRGSRSGRPRKFPRSHSTGHSLVQPGESTDRFTLRLPDEVSKQVMIMNRANSMVVLPMERGSRRGYRTGEGSSRGKSYRRLEKLDPVGNTDRWVFSMAPPFFSRTSSLTSPRVTVNNGEASSVRSNGPELSSVDSSRPPV</sequence>
<proteinExistence type="inferred from homology"/>
<evidence type="ECO:0000256" key="2">
    <source>
        <dbReference type="ARBA" id="ARBA00004167"/>
    </source>
</evidence>
<evidence type="ECO:0000256" key="9">
    <source>
        <dbReference type="ARBA" id="ARBA00022786"/>
    </source>
</evidence>
<evidence type="ECO:0000256" key="12">
    <source>
        <dbReference type="ARBA" id="ARBA00023136"/>
    </source>
</evidence>
<organism evidence="17 18">
    <name type="scientific">Cephalotus follicularis</name>
    <name type="common">Albany pitcher plant</name>
    <dbReference type="NCBI Taxonomy" id="3775"/>
    <lineage>
        <taxon>Eukaryota</taxon>
        <taxon>Viridiplantae</taxon>
        <taxon>Streptophyta</taxon>
        <taxon>Embryophyta</taxon>
        <taxon>Tracheophyta</taxon>
        <taxon>Spermatophyta</taxon>
        <taxon>Magnoliopsida</taxon>
        <taxon>eudicotyledons</taxon>
        <taxon>Gunneridae</taxon>
        <taxon>Pentapetalae</taxon>
        <taxon>rosids</taxon>
        <taxon>fabids</taxon>
        <taxon>Oxalidales</taxon>
        <taxon>Cephalotaceae</taxon>
        <taxon>Cephalotus</taxon>
    </lineage>
</organism>
<dbReference type="InterPro" id="IPR001841">
    <property type="entry name" value="Znf_RING"/>
</dbReference>
<dbReference type="CDD" id="cd16461">
    <property type="entry name" value="RING-H2_EL5-like"/>
    <property type="match status" value="1"/>
</dbReference>
<dbReference type="SUPFAM" id="SSF57850">
    <property type="entry name" value="RING/U-box"/>
    <property type="match status" value="1"/>
</dbReference>
<keyword evidence="8 14" id="KW-0863">Zinc-finger</keyword>
<protein>
    <recommendedName>
        <fullName evidence="4">RING-type E3 ubiquitin transferase</fullName>
        <ecNumber evidence="4">2.3.2.27</ecNumber>
    </recommendedName>
</protein>
<evidence type="ECO:0000256" key="4">
    <source>
        <dbReference type="ARBA" id="ARBA00012483"/>
    </source>
</evidence>
<dbReference type="OrthoDB" id="8062037at2759"/>
<dbReference type="Gene3D" id="3.30.40.10">
    <property type="entry name" value="Zinc/RING finger domain, C3HC4 (zinc finger)"/>
    <property type="match status" value="1"/>
</dbReference>
<keyword evidence="6" id="KW-0812">Transmembrane</keyword>
<evidence type="ECO:0000313" key="18">
    <source>
        <dbReference type="Proteomes" id="UP000187406"/>
    </source>
</evidence>